<evidence type="ECO:0000256" key="4">
    <source>
        <dbReference type="ARBA" id="ARBA00008819"/>
    </source>
</evidence>
<comment type="subunit">
    <text evidence="9">Monomer.</text>
</comment>
<feature type="binding site" evidence="9 13">
    <location>
        <position position="440"/>
    </location>
    <ligand>
        <name>Mn(2+)</name>
        <dbReference type="ChEBI" id="CHEBI:29035"/>
        <label>2</label>
    </ligand>
</feature>
<evidence type="ECO:0000256" key="5">
    <source>
        <dbReference type="ARBA" id="ARBA00022723"/>
    </source>
</evidence>
<dbReference type="SUPFAM" id="SSF64158">
    <property type="entry name" value="2,3-Bisphosphoglycerate-independent phosphoglycerate mutase, substrate-binding domain"/>
    <property type="match status" value="1"/>
</dbReference>
<comment type="caution">
    <text evidence="16">The sequence shown here is derived from an EMBL/GenBank/DDBJ whole genome shotgun (WGS) entry which is preliminary data.</text>
</comment>
<evidence type="ECO:0000256" key="1">
    <source>
        <dbReference type="ARBA" id="ARBA00000370"/>
    </source>
</evidence>
<evidence type="ECO:0000256" key="11">
    <source>
        <dbReference type="PIRSR" id="PIRSR001492-1"/>
    </source>
</evidence>
<dbReference type="UniPathway" id="UPA00109">
    <property type="reaction ID" value="UER00186"/>
</dbReference>
<feature type="domain" description="BPG-independent PGAM N-terminal" evidence="15">
    <location>
        <begin position="81"/>
        <end position="294"/>
    </location>
</feature>
<feature type="binding site" evidence="9 12">
    <location>
        <position position="332"/>
    </location>
    <ligand>
        <name>substrate</name>
    </ligand>
</feature>
<proteinExistence type="inferred from homology"/>
<evidence type="ECO:0000313" key="16">
    <source>
        <dbReference type="EMBL" id="TVT40415.1"/>
    </source>
</evidence>
<dbReference type="Pfam" id="PF01676">
    <property type="entry name" value="Metalloenzyme"/>
    <property type="match status" value="1"/>
</dbReference>
<evidence type="ECO:0000256" key="2">
    <source>
        <dbReference type="ARBA" id="ARBA00002315"/>
    </source>
</evidence>
<accession>A0A558BV65</accession>
<dbReference type="AlphaFoldDB" id="A0A558BV65"/>
<dbReference type="InterPro" id="IPR011258">
    <property type="entry name" value="BPG-indep_PGM_N"/>
</dbReference>
<dbReference type="InterPro" id="IPR036646">
    <property type="entry name" value="PGAM_B_sf"/>
</dbReference>
<comment type="cofactor">
    <cofactor evidence="9">
        <name>Mn(2+)</name>
        <dbReference type="ChEBI" id="CHEBI:29035"/>
    </cofactor>
    <text evidence="9">Binds 2 manganese ions per subunit.</text>
</comment>
<dbReference type="PANTHER" id="PTHR31637">
    <property type="entry name" value="2,3-BISPHOSPHOGLYCERATE-INDEPENDENT PHOSPHOGLYCERATE MUTASE"/>
    <property type="match status" value="1"/>
</dbReference>
<evidence type="ECO:0000256" key="13">
    <source>
        <dbReference type="PIRSR" id="PIRSR001492-3"/>
    </source>
</evidence>
<evidence type="ECO:0000313" key="17">
    <source>
        <dbReference type="Proteomes" id="UP000317624"/>
    </source>
</evidence>
<comment type="similarity">
    <text evidence="4 9">Belongs to the BPG-independent phosphoglycerate mutase family.</text>
</comment>
<feature type="binding site" evidence="9 13">
    <location>
        <position position="11"/>
    </location>
    <ligand>
        <name>Mn(2+)</name>
        <dbReference type="ChEBI" id="CHEBI:29035"/>
        <label>2</label>
    </ligand>
</feature>
<comment type="catalytic activity">
    <reaction evidence="1 9">
        <text>(2R)-2-phosphoglycerate = (2R)-3-phosphoglycerate</text>
        <dbReference type="Rhea" id="RHEA:15901"/>
        <dbReference type="ChEBI" id="CHEBI:58272"/>
        <dbReference type="ChEBI" id="CHEBI:58289"/>
        <dbReference type="EC" id="5.4.2.12"/>
    </reaction>
</comment>
<evidence type="ECO:0000256" key="9">
    <source>
        <dbReference type="HAMAP-Rule" id="MF_01038"/>
    </source>
</evidence>
<dbReference type="GO" id="GO:0005829">
    <property type="term" value="C:cytosol"/>
    <property type="evidence" value="ECO:0007669"/>
    <property type="project" value="TreeGrafter"/>
</dbReference>
<protein>
    <recommendedName>
        <fullName evidence="9 10">2,3-bisphosphoglycerate-independent phosphoglycerate mutase</fullName>
        <shortName evidence="9">BPG-independent PGAM</shortName>
        <shortName evidence="9">Phosphoglyceromutase</shortName>
        <shortName evidence="9">iPGM</shortName>
        <ecNumber evidence="9 10">5.4.2.12</ecNumber>
    </recommendedName>
</protein>
<dbReference type="InterPro" id="IPR006124">
    <property type="entry name" value="Metalloenzyme"/>
</dbReference>
<feature type="domain" description="Metalloenzyme" evidence="14">
    <location>
        <begin position="3"/>
        <end position="495"/>
    </location>
</feature>
<dbReference type="Gene3D" id="3.40.720.10">
    <property type="entry name" value="Alkaline Phosphatase, subunit A"/>
    <property type="match status" value="1"/>
</dbReference>
<dbReference type="GO" id="GO:0004619">
    <property type="term" value="F:phosphoglycerate mutase activity"/>
    <property type="evidence" value="ECO:0007669"/>
    <property type="project" value="UniProtKB-UniRule"/>
</dbReference>
<keyword evidence="17" id="KW-1185">Reference proteome</keyword>
<feature type="active site" description="Phosphoserine intermediate" evidence="9 11">
    <location>
        <position position="61"/>
    </location>
</feature>
<dbReference type="EC" id="5.4.2.12" evidence="9 10"/>
<dbReference type="SUPFAM" id="SSF53649">
    <property type="entry name" value="Alkaline phosphatase-like"/>
    <property type="match status" value="1"/>
</dbReference>
<dbReference type="HAMAP" id="MF_01038">
    <property type="entry name" value="GpmI"/>
    <property type="match status" value="1"/>
</dbReference>
<keyword evidence="6 9" id="KW-0324">Glycolysis</keyword>
<dbReference type="EMBL" id="VMRJ01000003">
    <property type="protein sequence ID" value="TVT40415.1"/>
    <property type="molecule type" value="Genomic_DNA"/>
</dbReference>
<dbReference type="Pfam" id="PF06415">
    <property type="entry name" value="iPGM_N"/>
    <property type="match status" value="1"/>
</dbReference>
<evidence type="ECO:0000256" key="3">
    <source>
        <dbReference type="ARBA" id="ARBA00004798"/>
    </source>
</evidence>
<dbReference type="OrthoDB" id="9800863at2"/>
<dbReference type="PANTHER" id="PTHR31637:SF0">
    <property type="entry name" value="2,3-BISPHOSPHOGLYCERATE-INDEPENDENT PHOSPHOGLYCERATE MUTASE"/>
    <property type="match status" value="1"/>
</dbReference>
<comment type="pathway">
    <text evidence="3 9">Carbohydrate degradation; glycolysis; pyruvate from D-glyceraldehyde 3-phosphate: step 3/5.</text>
</comment>
<dbReference type="CDD" id="cd16010">
    <property type="entry name" value="iPGM"/>
    <property type="match status" value="1"/>
</dbReference>
<gene>
    <name evidence="9" type="primary">gpmI</name>
    <name evidence="16" type="ORF">FNT36_13120</name>
</gene>
<evidence type="ECO:0000256" key="12">
    <source>
        <dbReference type="PIRSR" id="PIRSR001492-2"/>
    </source>
</evidence>
<dbReference type="NCBIfam" id="TIGR01307">
    <property type="entry name" value="pgm_bpd_ind"/>
    <property type="match status" value="1"/>
</dbReference>
<dbReference type="InterPro" id="IPR017850">
    <property type="entry name" value="Alkaline_phosphatase_core_sf"/>
</dbReference>
<feature type="binding site" evidence="9 13">
    <location>
        <position position="399"/>
    </location>
    <ligand>
        <name>Mn(2+)</name>
        <dbReference type="ChEBI" id="CHEBI:29035"/>
        <label>1</label>
    </ligand>
</feature>
<name>A0A558BV65_9BACT</name>
<dbReference type="Gene3D" id="3.40.1450.10">
    <property type="entry name" value="BPG-independent phosphoglycerate mutase, domain B"/>
    <property type="match status" value="1"/>
</dbReference>
<sequence length="511" mass="55808">MNKQVLLVILDGWGIAPNTSASAVDQAQTPYYHGLLQRFPHSTLQASGEAVGLPDGQMGNSEVGHMNIGAGRVVYQELVRIGKTIQERKLGQIPALKNALDYARENNKPFHLIGLLSDGGVHSHIDHVKALCTIAHEAGVHKTFVHAFTDGRDTDPKGGVHYVNELEQHAERTGAKIASIVGRYYAMDRDQRWERVKVAYDLLVNGVGTPSQNLIQSIQEQYKEGVTDEFLKPIVKIGADGQPLATIKDGDVVLCFNFRTDRGREITEALTQQDFNAYQMHRLNLRYLTMTTYDATFQGVTAIFEKDNLDNTLGQVLAAHGKTQIRMAETEKYPHVTFFFSGGRELEFEGEKRILRASPKVATYDLAPEMSAYELRDALVPELQHNTADFVVVNFANPDMVGHTGVFEAVIKAVETADACARDVVEAGLAAGYACIIIADHGNAEYMRNEDGSPNTAHTTNLVPCILAADGYIGGLANGKLGDIAPTVLQLMGVPQPAEMTGQSLLRPAAD</sequence>
<evidence type="ECO:0000256" key="8">
    <source>
        <dbReference type="ARBA" id="ARBA00023235"/>
    </source>
</evidence>
<dbReference type="FunFam" id="3.40.1450.10:FF:000002">
    <property type="entry name" value="2,3-bisphosphoglycerate-independent phosphoglycerate mutase"/>
    <property type="match status" value="1"/>
</dbReference>
<evidence type="ECO:0000259" key="14">
    <source>
        <dbReference type="Pfam" id="PF01676"/>
    </source>
</evidence>
<feature type="binding site" evidence="9 12">
    <location>
        <position position="183"/>
    </location>
    <ligand>
        <name>substrate</name>
    </ligand>
</feature>
<keyword evidence="8 9" id="KW-0413">Isomerase</keyword>
<dbReference type="InterPro" id="IPR005995">
    <property type="entry name" value="Pgm_bpd_ind"/>
</dbReference>
<keyword evidence="5 9" id="KW-0479">Metal-binding</keyword>
<dbReference type="GO" id="GO:0006007">
    <property type="term" value="P:glucose catabolic process"/>
    <property type="evidence" value="ECO:0007669"/>
    <property type="project" value="InterPro"/>
</dbReference>
<feature type="binding site" evidence="9 12">
    <location>
        <position position="189"/>
    </location>
    <ligand>
        <name>substrate</name>
    </ligand>
</feature>
<feature type="binding site" evidence="9 12">
    <location>
        <begin position="152"/>
        <end position="153"/>
    </location>
    <ligand>
        <name>substrate</name>
    </ligand>
</feature>
<keyword evidence="7 9" id="KW-0464">Manganese</keyword>
<dbReference type="Proteomes" id="UP000317624">
    <property type="component" value="Unassembled WGS sequence"/>
</dbReference>
<evidence type="ECO:0000259" key="15">
    <source>
        <dbReference type="Pfam" id="PF06415"/>
    </source>
</evidence>
<feature type="binding site" evidence="9 12">
    <location>
        <begin position="259"/>
        <end position="262"/>
    </location>
    <ligand>
        <name>substrate</name>
    </ligand>
</feature>
<comment type="function">
    <text evidence="2 9">Catalyzes the interconversion of 2-phosphoglycerate and 3-phosphoglycerate.</text>
</comment>
<evidence type="ECO:0000256" key="10">
    <source>
        <dbReference type="NCBIfam" id="TIGR01307"/>
    </source>
</evidence>
<dbReference type="GO" id="GO:0030145">
    <property type="term" value="F:manganese ion binding"/>
    <property type="evidence" value="ECO:0007669"/>
    <property type="project" value="UniProtKB-UniRule"/>
</dbReference>
<feature type="binding site" evidence="9 13">
    <location>
        <position position="403"/>
    </location>
    <ligand>
        <name>Mn(2+)</name>
        <dbReference type="ChEBI" id="CHEBI:29035"/>
        <label>1</label>
    </ligand>
</feature>
<evidence type="ECO:0000256" key="7">
    <source>
        <dbReference type="ARBA" id="ARBA00023211"/>
    </source>
</evidence>
<dbReference type="RefSeq" id="WP_144848311.1">
    <property type="nucleotide sequence ID" value="NZ_VMRJ01000003.1"/>
</dbReference>
<feature type="binding site" evidence="9 13">
    <location>
        <position position="61"/>
    </location>
    <ligand>
        <name>Mn(2+)</name>
        <dbReference type="ChEBI" id="CHEBI:29035"/>
        <label>2</label>
    </ligand>
</feature>
<dbReference type="GO" id="GO:0006096">
    <property type="term" value="P:glycolytic process"/>
    <property type="evidence" value="ECO:0007669"/>
    <property type="project" value="UniProtKB-UniRule"/>
</dbReference>
<reference evidence="16 17" key="1">
    <citation type="submission" date="2019-07" db="EMBL/GenBank/DDBJ databases">
        <title>Hymenobacter sp. straun FUR1 Genome sequencing and assembly.</title>
        <authorList>
            <person name="Chhetri G."/>
        </authorList>
    </citation>
    <scope>NUCLEOTIDE SEQUENCE [LARGE SCALE GENOMIC DNA]</scope>
    <source>
        <strain evidence="16 17">Fur1</strain>
    </source>
</reference>
<organism evidence="16 17">
    <name type="scientific">Hymenobacter setariae</name>
    <dbReference type="NCBI Taxonomy" id="2594794"/>
    <lineage>
        <taxon>Bacteria</taxon>
        <taxon>Pseudomonadati</taxon>
        <taxon>Bacteroidota</taxon>
        <taxon>Cytophagia</taxon>
        <taxon>Cytophagales</taxon>
        <taxon>Hymenobacteraceae</taxon>
        <taxon>Hymenobacter</taxon>
    </lineage>
</organism>
<dbReference type="PIRSF" id="PIRSF001492">
    <property type="entry name" value="IPGAM"/>
    <property type="match status" value="1"/>
</dbReference>
<evidence type="ECO:0000256" key="6">
    <source>
        <dbReference type="ARBA" id="ARBA00023152"/>
    </source>
</evidence>
<feature type="binding site" evidence="9 13">
    <location>
        <position position="458"/>
    </location>
    <ligand>
        <name>Mn(2+)</name>
        <dbReference type="ChEBI" id="CHEBI:29035"/>
        <label>1</label>
    </ligand>
</feature>
<feature type="binding site" evidence="9 13">
    <location>
        <position position="441"/>
    </location>
    <ligand>
        <name>Mn(2+)</name>
        <dbReference type="ChEBI" id="CHEBI:29035"/>
        <label>2</label>
    </ligand>
</feature>
<feature type="binding site" evidence="9 12">
    <location>
        <position position="122"/>
    </location>
    <ligand>
        <name>substrate</name>
    </ligand>
</feature>